<feature type="domain" description="Zn(2)-C6 fungal-type" evidence="4">
    <location>
        <begin position="60"/>
        <end position="90"/>
    </location>
</feature>
<dbReference type="GO" id="GO:0008270">
    <property type="term" value="F:zinc ion binding"/>
    <property type="evidence" value="ECO:0007669"/>
    <property type="project" value="InterPro"/>
</dbReference>
<dbReference type="CDD" id="cd12148">
    <property type="entry name" value="fungal_TF_MHR"/>
    <property type="match status" value="1"/>
</dbReference>
<dbReference type="Pfam" id="PF04082">
    <property type="entry name" value="Fungal_trans"/>
    <property type="match status" value="1"/>
</dbReference>
<evidence type="ECO:0000313" key="6">
    <source>
        <dbReference type="Proteomes" id="UP001302812"/>
    </source>
</evidence>
<name>A0AAN6T9D9_9PEZI</name>
<dbReference type="Proteomes" id="UP001302812">
    <property type="component" value="Unassembled WGS sequence"/>
</dbReference>
<evidence type="ECO:0000256" key="3">
    <source>
        <dbReference type="SAM" id="MobiDB-lite"/>
    </source>
</evidence>
<dbReference type="GO" id="GO:0000981">
    <property type="term" value="F:DNA-binding transcription factor activity, RNA polymerase II-specific"/>
    <property type="evidence" value="ECO:0007669"/>
    <property type="project" value="InterPro"/>
</dbReference>
<reference evidence="5" key="1">
    <citation type="journal article" date="2023" name="Mol. Phylogenet. Evol.">
        <title>Genome-scale phylogeny and comparative genomics of the fungal order Sordariales.</title>
        <authorList>
            <person name="Hensen N."/>
            <person name="Bonometti L."/>
            <person name="Westerberg I."/>
            <person name="Brannstrom I.O."/>
            <person name="Guillou S."/>
            <person name="Cros-Aarteil S."/>
            <person name="Calhoun S."/>
            <person name="Haridas S."/>
            <person name="Kuo A."/>
            <person name="Mondo S."/>
            <person name="Pangilinan J."/>
            <person name="Riley R."/>
            <person name="LaButti K."/>
            <person name="Andreopoulos B."/>
            <person name="Lipzen A."/>
            <person name="Chen C."/>
            <person name="Yan M."/>
            <person name="Daum C."/>
            <person name="Ng V."/>
            <person name="Clum A."/>
            <person name="Steindorff A."/>
            <person name="Ohm R.A."/>
            <person name="Martin F."/>
            <person name="Silar P."/>
            <person name="Natvig D.O."/>
            <person name="Lalanne C."/>
            <person name="Gautier V."/>
            <person name="Ament-Velasquez S.L."/>
            <person name="Kruys A."/>
            <person name="Hutchinson M.I."/>
            <person name="Powell A.J."/>
            <person name="Barry K."/>
            <person name="Miller A.N."/>
            <person name="Grigoriev I.V."/>
            <person name="Debuchy R."/>
            <person name="Gladieux P."/>
            <person name="Hiltunen Thoren M."/>
            <person name="Johannesson H."/>
        </authorList>
    </citation>
    <scope>NUCLEOTIDE SEQUENCE</scope>
    <source>
        <strain evidence="5">CBS 508.74</strain>
    </source>
</reference>
<dbReference type="PROSITE" id="PS50048">
    <property type="entry name" value="ZN2_CY6_FUNGAL_2"/>
    <property type="match status" value="1"/>
</dbReference>
<accession>A0AAN6T9D9</accession>
<dbReference type="InterPro" id="IPR007219">
    <property type="entry name" value="XnlR_reg_dom"/>
</dbReference>
<evidence type="ECO:0000256" key="2">
    <source>
        <dbReference type="ARBA" id="ARBA00023242"/>
    </source>
</evidence>
<dbReference type="GO" id="GO:0006351">
    <property type="term" value="P:DNA-templated transcription"/>
    <property type="evidence" value="ECO:0007669"/>
    <property type="project" value="InterPro"/>
</dbReference>
<evidence type="ECO:0000256" key="1">
    <source>
        <dbReference type="ARBA" id="ARBA00022723"/>
    </source>
</evidence>
<dbReference type="RefSeq" id="XP_064666469.1">
    <property type="nucleotide sequence ID" value="XM_064818899.1"/>
</dbReference>
<keyword evidence="1" id="KW-0479">Metal-binding</keyword>
<organism evidence="5 6">
    <name type="scientific">Canariomyces notabilis</name>
    <dbReference type="NCBI Taxonomy" id="2074819"/>
    <lineage>
        <taxon>Eukaryota</taxon>
        <taxon>Fungi</taxon>
        <taxon>Dikarya</taxon>
        <taxon>Ascomycota</taxon>
        <taxon>Pezizomycotina</taxon>
        <taxon>Sordariomycetes</taxon>
        <taxon>Sordariomycetidae</taxon>
        <taxon>Sordariales</taxon>
        <taxon>Chaetomiaceae</taxon>
        <taxon>Canariomyces</taxon>
    </lineage>
</organism>
<dbReference type="EMBL" id="MU853359">
    <property type="protein sequence ID" value="KAK4108899.1"/>
    <property type="molecule type" value="Genomic_DNA"/>
</dbReference>
<dbReference type="InterPro" id="IPR036864">
    <property type="entry name" value="Zn2-C6_fun-type_DNA-bd_sf"/>
</dbReference>
<feature type="compositionally biased region" description="Pro residues" evidence="3">
    <location>
        <begin position="8"/>
        <end position="17"/>
    </location>
</feature>
<dbReference type="CDD" id="cd00067">
    <property type="entry name" value="GAL4"/>
    <property type="match status" value="1"/>
</dbReference>
<dbReference type="GeneID" id="89943025"/>
<dbReference type="GO" id="GO:0003677">
    <property type="term" value="F:DNA binding"/>
    <property type="evidence" value="ECO:0007669"/>
    <property type="project" value="InterPro"/>
</dbReference>
<dbReference type="SUPFAM" id="SSF57701">
    <property type="entry name" value="Zn2/Cys6 DNA-binding domain"/>
    <property type="match status" value="1"/>
</dbReference>
<dbReference type="Pfam" id="PF00172">
    <property type="entry name" value="Zn_clus"/>
    <property type="match status" value="1"/>
</dbReference>
<sequence>MRSQKGPGPTPKAPRPLLPAARDEATTNNNNNSPGAGGPRGLTRSTWTLPPRTKSYSTAACETCRKRKAKCDATRPACGYCVSVGTSCVYNTGSAKETHAQALKRKLSELNNREATYRQIFDHLRSRSEAESREIVKRIRSGADPESILRYITEADLLLQLAVVPETRYRYVFPIIQEMPAVLNRPDNPYLKSPIYEWAVSRGPSPAAQGPQLLLPGDTTRSLEPQSPYLKPIHAAELVDPVLSSTKPSDWTRVSSDDGLMRELLALYFSSEYQWLPIFQKDHFLQDMATGRHNFCSPLLVNAVLALASMSHDKLPNRYEYWNPWNLCYKFFAEAERLWELETASRRVQLTSIQAGLLLDLVRRMHAMEALKRPYSYMEQAVEMAKKIRLFDSDSDTMSAKADVKTTRARQFSAWGVFNYQSICAYVSFGLPLLPELPNLPLPPDPSLDPEWYGQTWLRYPLDGKLYTTNFPHYFRALTEMRIIMNDMCIQLFGSADSTAEYLSKANEFCSRLRNWYTNLPEPLRPENLVFPSHMLLHANYQTILINLYESLCTAESPQLETHLPQSQTNNPSKDSPWEIRTTAMRNLETVLRLYYLRHGFVRGDSFLGHPLNLLALTSLRQLLNTTTTTSSSFPSNPDLATTRATLILAAKGIYDQGRNYFINHAVLRLIKQKMGGVEREMLGRVIGESAREEEGGHGHGGVWDVDNPGEEEVLRKVRSKVLPLAVGFGEDPEVNRLEYLIERDLNCRYYS</sequence>
<dbReference type="SMART" id="SM00066">
    <property type="entry name" value="GAL4"/>
    <property type="match status" value="1"/>
</dbReference>
<dbReference type="PROSITE" id="PS00463">
    <property type="entry name" value="ZN2_CY6_FUNGAL_1"/>
    <property type="match status" value="1"/>
</dbReference>
<proteinExistence type="predicted"/>
<reference evidence="5" key="2">
    <citation type="submission" date="2023-05" db="EMBL/GenBank/DDBJ databases">
        <authorList>
            <consortium name="Lawrence Berkeley National Laboratory"/>
            <person name="Steindorff A."/>
            <person name="Hensen N."/>
            <person name="Bonometti L."/>
            <person name="Westerberg I."/>
            <person name="Brannstrom I.O."/>
            <person name="Guillou S."/>
            <person name="Cros-Aarteil S."/>
            <person name="Calhoun S."/>
            <person name="Haridas S."/>
            <person name="Kuo A."/>
            <person name="Mondo S."/>
            <person name="Pangilinan J."/>
            <person name="Riley R."/>
            <person name="Labutti K."/>
            <person name="Andreopoulos B."/>
            <person name="Lipzen A."/>
            <person name="Chen C."/>
            <person name="Yanf M."/>
            <person name="Daum C."/>
            <person name="Ng V."/>
            <person name="Clum A."/>
            <person name="Ohm R."/>
            <person name="Martin F."/>
            <person name="Silar P."/>
            <person name="Natvig D."/>
            <person name="Lalanne C."/>
            <person name="Gautier V."/>
            <person name="Ament-Velasquez S.L."/>
            <person name="Kruys A."/>
            <person name="Hutchinson M.I."/>
            <person name="Powell A.J."/>
            <person name="Barry K."/>
            <person name="Miller A.N."/>
            <person name="Grigoriev I.V."/>
            <person name="Debuchy R."/>
            <person name="Gladieux P."/>
            <person name="Thoren M.H."/>
            <person name="Johannesson H."/>
        </authorList>
    </citation>
    <scope>NUCLEOTIDE SEQUENCE</scope>
    <source>
        <strain evidence="5">CBS 508.74</strain>
    </source>
</reference>
<protein>
    <recommendedName>
        <fullName evidence="4">Zn(2)-C6 fungal-type domain-containing protein</fullName>
    </recommendedName>
</protein>
<dbReference type="PANTHER" id="PTHR47256:SF1">
    <property type="entry name" value="ZN(II)2CYS6 TRANSCRIPTION FACTOR (EUROFUNG)"/>
    <property type="match status" value="1"/>
</dbReference>
<dbReference type="InterPro" id="IPR001138">
    <property type="entry name" value="Zn2Cys6_DnaBD"/>
</dbReference>
<comment type="caution">
    <text evidence="5">The sequence shown here is derived from an EMBL/GenBank/DDBJ whole genome shotgun (WGS) entry which is preliminary data.</text>
</comment>
<gene>
    <name evidence="5" type="ORF">N656DRAFT_839412</name>
</gene>
<dbReference type="PANTHER" id="PTHR47256">
    <property type="entry name" value="ZN(II)2CYS6 TRANSCRIPTION FACTOR (EUROFUNG)-RELATED"/>
    <property type="match status" value="1"/>
</dbReference>
<evidence type="ECO:0000259" key="4">
    <source>
        <dbReference type="PROSITE" id="PS50048"/>
    </source>
</evidence>
<evidence type="ECO:0000313" key="5">
    <source>
        <dbReference type="EMBL" id="KAK4108899.1"/>
    </source>
</evidence>
<dbReference type="InterPro" id="IPR053187">
    <property type="entry name" value="Notoamide_regulator"/>
</dbReference>
<dbReference type="AlphaFoldDB" id="A0AAN6T9D9"/>
<feature type="region of interest" description="Disordered" evidence="3">
    <location>
        <begin position="1"/>
        <end position="51"/>
    </location>
</feature>
<keyword evidence="2" id="KW-0539">Nucleus</keyword>
<dbReference type="Gene3D" id="4.10.240.10">
    <property type="entry name" value="Zn(2)-C6 fungal-type DNA-binding domain"/>
    <property type="match status" value="1"/>
</dbReference>
<keyword evidence="6" id="KW-1185">Reference proteome</keyword>